<evidence type="ECO:0000256" key="2">
    <source>
        <dbReference type="ARBA" id="ARBA00022448"/>
    </source>
</evidence>
<comment type="caution">
    <text evidence="9">The sequence shown here is derived from an EMBL/GenBank/DDBJ whole genome shotgun (WGS) entry which is preliminary data.</text>
</comment>
<dbReference type="SUPFAM" id="SSF103473">
    <property type="entry name" value="MFS general substrate transporter"/>
    <property type="match status" value="1"/>
</dbReference>
<dbReference type="InterPro" id="IPR036259">
    <property type="entry name" value="MFS_trans_sf"/>
</dbReference>
<keyword evidence="2" id="KW-0813">Transport</keyword>
<feature type="transmembrane region" description="Helical" evidence="7">
    <location>
        <begin position="177"/>
        <end position="195"/>
    </location>
</feature>
<feature type="transmembrane region" description="Helical" evidence="7">
    <location>
        <begin position="20"/>
        <end position="41"/>
    </location>
</feature>
<evidence type="ECO:0000313" key="9">
    <source>
        <dbReference type="EMBL" id="MFC5587361.1"/>
    </source>
</evidence>
<dbReference type="PROSITE" id="PS00217">
    <property type="entry name" value="SUGAR_TRANSPORT_2"/>
    <property type="match status" value="1"/>
</dbReference>
<dbReference type="EMBL" id="JBHSNO010000001">
    <property type="protein sequence ID" value="MFC5587361.1"/>
    <property type="molecule type" value="Genomic_DNA"/>
</dbReference>
<feature type="region of interest" description="Disordered" evidence="6">
    <location>
        <begin position="434"/>
        <end position="458"/>
    </location>
</feature>
<dbReference type="PANTHER" id="PTHR23508:SF10">
    <property type="entry name" value="CARBOXYLIC ACID TRANSPORTER PROTEIN HOMOLOG"/>
    <property type="match status" value="1"/>
</dbReference>
<feature type="transmembrane region" description="Helical" evidence="7">
    <location>
        <begin position="87"/>
        <end position="105"/>
    </location>
</feature>
<dbReference type="Pfam" id="PF07690">
    <property type="entry name" value="MFS_1"/>
    <property type="match status" value="1"/>
</dbReference>
<evidence type="ECO:0000256" key="6">
    <source>
        <dbReference type="SAM" id="MobiDB-lite"/>
    </source>
</evidence>
<feature type="transmembrane region" description="Helical" evidence="7">
    <location>
        <begin position="249"/>
        <end position="267"/>
    </location>
</feature>
<sequence>MQKINPMKVIDNSRMQRFHIWLIGWLFLVILFDGYDVVIYGASVPLLIQEWGISDVTAGAIGSYTVLGTAVGAVIFGILSDKMGRKNVILFTTFIFSLFTMLSGFANGPTLFIICRIIAGIGLGGVMPNVIALTTEFAPKRIRTALVSFVFCGYSVGALAAALTSRSLLPVAGWEPVYWLAGIPILFIPFLIKDVPESVSFLLRKGKIEEAKKILLKIDPTLKGEIEVVRTASKEKGSTVTRLFQEKRGFSTAMFWVSCFSAFVLIYSMNTWLPRLMMEAGYDLSSSLLFTAVMQIGAIAGTLVFGPLVDKLGFKKVLVPLFFCGAIALSLIGFTSSMLIAFVLISVIGAASVGVQNISNAFVSQYYSADMRSTALGSTMAFGRLGGIAAPTFIGILLSISLQPQYNFAAIASAAVLGGFAMLFVQEKHGQHKMATEQGEQQAKNETQQSKSANAVNT</sequence>
<feature type="transmembrane region" description="Helical" evidence="7">
    <location>
        <begin position="375"/>
        <end position="400"/>
    </location>
</feature>
<protein>
    <submittedName>
        <fullName evidence="9">MFS transporter</fullName>
    </submittedName>
</protein>
<feature type="domain" description="Major facilitator superfamily (MFS) profile" evidence="8">
    <location>
        <begin position="22"/>
        <end position="430"/>
    </location>
</feature>
<dbReference type="Gene3D" id="1.20.1250.20">
    <property type="entry name" value="MFS general substrate transporter like domains"/>
    <property type="match status" value="1"/>
</dbReference>
<organism evidence="9 10">
    <name type="scientific">Sporosarcina soli</name>
    <dbReference type="NCBI Taxonomy" id="334736"/>
    <lineage>
        <taxon>Bacteria</taxon>
        <taxon>Bacillati</taxon>
        <taxon>Bacillota</taxon>
        <taxon>Bacilli</taxon>
        <taxon>Bacillales</taxon>
        <taxon>Caryophanaceae</taxon>
        <taxon>Sporosarcina</taxon>
    </lineage>
</organism>
<keyword evidence="10" id="KW-1185">Reference proteome</keyword>
<feature type="transmembrane region" description="Helical" evidence="7">
    <location>
        <begin position="340"/>
        <end position="363"/>
    </location>
</feature>
<feature type="transmembrane region" description="Helical" evidence="7">
    <location>
        <begin position="145"/>
        <end position="165"/>
    </location>
</feature>
<evidence type="ECO:0000259" key="8">
    <source>
        <dbReference type="PROSITE" id="PS50850"/>
    </source>
</evidence>
<reference evidence="10" key="1">
    <citation type="journal article" date="2019" name="Int. J. Syst. Evol. Microbiol.">
        <title>The Global Catalogue of Microorganisms (GCM) 10K type strain sequencing project: providing services to taxonomists for standard genome sequencing and annotation.</title>
        <authorList>
            <consortium name="The Broad Institute Genomics Platform"/>
            <consortium name="The Broad Institute Genome Sequencing Center for Infectious Disease"/>
            <person name="Wu L."/>
            <person name="Ma J."/>
        </authorList>
    </citation>
    <scope>NUCLEOTIDE SEQUENCE [LARGE SCALE GENOMIC DNA]</scope>
    <source>
        <strain evidence="10">CGMCC 4.1434</strain>
    </source>
</reference>
<feature type="transmembrane region" description="Helical" evidence="7">
    <location>
        <begin position="317"/>
        <end position="334"/>
    </location>
</feature>
<feature type="transmembrane region" description="Helical" evidence="7">
    <location>
        <begin position="111"/>
        <end position="133"/>
    </location>
</feature>
<dbReference type="InterPro" id="IPR011701">
    <property type="entry name" value="MFS"/>
</dbReference>
<evidence type="ECO:0000256" key="3">
    <source>
        <dbReference type="ARBA" id="ARBA00022692"/>
    </source>
</evidence>
<gene>
    <name evidence="9" type="ORF">ACFPRA_00370</name>
</gene>
<evidence type="ECO:0000313" key="10">
    <source>
        <dbReference type="Proteomes" id="UP001596109"/>
    </source>
</evidence>
<evidence type="ECO:0000256" key="7">
    <source>
        <dbReference type="SAM" id="Phobius"/>
    </source>
</evidence>
<proteinExistence type="predicted"/>
<keyword evidence="3 7" id="KW-0812">Transmembrane</keyword>
<feature type="compositionally biased region" description="Polar residues" evidence="6">
    <location>
        <begin position="438"/>
        <end position="458"/>
    </location>
</feature>
<dbReference type="CDD" id="cd17365">
    <property type="entry name" value="MFS_PcaK_like"/>
    <property type="match status" value="1"/>
</dbReference>
<dbReference type="InterPro" id="IPR005829">
    <property type="entry name" value="Sugar_transporter_CS"/>
</dbReference>
<dbReference type="Proteomes" id="UP001596109">
    <property type="component" value="Unassembled WGS sequence"/>
</dbReference>
<evidence type="ECO:0000256" key="1">
    <source>
        <dbReference type="ARBA" id="ARBA00004651"/>
    </source>
</evidence>
<dbReference type="PROSITE" id="PS50850">
    <property type="entry name" value="MFS"/>
    <property type="match status" value="1"/>
</dbReference>
<feature type="transmembrane region" description="Helical" evidence="7">
    <location>
        <begin position="406"/>
        <end position="425"/>
    </location>
</feature>
<comment type="subcellular location">
    <subcellularLocation>
        <location evidence="1">Cell membrane</location>
        <topology evidence="1">Multi-pass membrane protein</topology>
    </subcellularLocation>
</comment>
<keyword evidence="4 7" id="KW-1133">Transmembrane helix</keyword>
<name>A0ABW0TFB9_9BACL</name>
<keyword evidence="5 7" id="KW-0472">Membrane</keyword>
<feature type="transmembrane region" description="Helical" evidence="7">
    <location>
        <begin position="287"/>
        <end position="305"/>
    </location>
</feature>
<dbReference type="PANTHER" id="PTHR23508">
    <property type="entry name" value="CARBOXYLIC ACID TRANSPORTER PROTEIN HOMOLOG"/>
    <property type="match status" value="1"/>
</dbReference>
<evidence type="ECO:0000256" key="5">
    <source>
        <dbReference type="ARBA" id="ARBA00023136"/>
    </source>
</evidence>
<dbReference type="RefSeq" id="WP_381429306.1">
    <property type="nucleotide sequence ID" value="NZ_JBHSNO010000001.1"/>
</dbReference>
<dbReference type="InterPro" id="IPR020846">
    <property type="entry name" value="MFS_dom"/>
</dbReference>
<feature type="transmembrane region" description="Helical" evidence="7">
    <location>
        <begin position="61"/>
        <end position="80"/>
    </location>
</feature>
<evidence type="ECO:0000256" key="4">
    <source>
        <dbReference type="ARBA" id="ARBA00022989"/>
    </source>
</evidence>
<accession>A0ABW0TFB9</accession>